<keyword evidence="2 5" id="KW-0028">Amino-acid biosynthesis</keyword>
<dbReference type="PANTHER" id="PTHR43090">
    <property type="entry name" value="1-(5-PHOSPHORIBOSYL)-5-[(5-PHOSPHORIBOSYLAMINO)METHYLIDENEAMINO] IMIDAZOLE-4-CARBOXAMIDE ISOMERASE"/>
    <property type="match status" value="1"/>
</dbReference>
<keyword evidence="6" id="KW-0413">Isomerase</keyword>
<dbReference type="InterPro" id="IPR044524">
    <property type="entry name" value="Isoase_HisA-like"/>
</dbReference>
<dbReference type="GO" id="GO:0005737">
    <property type="term" value="C:cytoplasm"/>
    <property type="evidence" value="ECO:0007669"/>
    <property type="project" value="TreeGrafter"/>
</dbReference>
<dbReference type="GO" id="GO:0003949">
    <property type="term" value="F:1-(5-phosphoribosyl)-5-[(5-phosphoribosylamino)methylideneamino]imidazole-4-carboxamide isomerase activity"/>
    <property type="evidence" value="ECO:0007669"/>
    <property type="project" value="UniProtKB-EC"/>
</dbReference>
<dbReference type="AlphaFoldDB" id="A0A6N2QZK0"/>
<keyword evidence="3 5" id="KW-0368">Histidine biosynthesis</keyword>
<dbReference type="GO" id="GO:0000162">
    <property type="term" value="P:L-tryptophan biosynthetic process"/>
    <property type="evidence" value="ECO:0007669"/>
    <property type="project" value="TreeGrafter"/>
</dbReference>
<evidence type="ECO:0000256" key="1">
    <source>
        <dbReference type="ARBA" id="ARBA00009667"/>
    </source>
</evidence>
<proteinExistence type="inferred from homology"/>
<dbReference type="InterPro" id="IPR006062">
    <property type="entry name" value="His_biosynth"/>
</dbReference>
<dbReference type="InterPro" id="IPR011060">
    <property type="entry name" value="RibuloseP-bd_barrel"/>
</dbReference>
<gene>
    <name evidence="6" type="primary">hisA</name>
    <name evidence="6" type="ORF">AOLFYP35_00095</name>
</gene>
<reference evidence="6" key="1">
    <citation type="submission" date="2019-11" db="EMBL/GenBank/DDBJ databases">
        <authorList>
            <person name="Feng L."/>
        </authorList>
    </citation>
    <scope>NUCLEOTIDE SEQUENCE</scope>
    <source>
        <strain evidence="6">AodontolyticusLFYP35</strain>
    </source>
</reference>
<dbReference type="GO" id="GO:0000105">
    <property type="term" value="P:L-histidine biosynthetic process"/>
    <property type="evidence" value="ECO:0007669"/>
    <property type="project" value="UniProtKB-KW"/>
</dbReference>
<dbReference type="InterPro" id="IPR013785">
    <property type="entry name" value="Aldolase_TIM"/>
</dbReference>
<comment type="pathway">
    <text evidence="4">Amino-acid biosynthesis.</text>
</comment>
<accession>A0A6N2QZK0</accession>
<evidence type="ECO:0000256" key="5">
    <source>
        <dbReference type="RuleBase" id="RU003657"/>
    </source>
</evidence>
<protein>
    <submittedName>
        <fullName evidence="6">1-(5-phosphoribosyl)-5-[(5-phosphoribosylamino)me thylideneamino] imidazole-4-carboxamide isomerase</fullName>
        <ecNumber evidence="6">5.3.1.16</ecNumber>
    </submittedName>
</protein>
<evidence type="ECO:0000313" key="6">
    <source>
        <dbReference type="EMBL" id="VYS73648.1"/>
    </source>
</evidence>
<organism evidence="6">
    <name type="scientific">Schaalia odontolytica</name>
    <dbReference type="NCBI Taxonomy" id="1660"/>
    <lineage>
        <taxon>Bacteria</taxon>
        <taxon>Bacillati</taxon>
        <taxon>Actinomycetota</taxon>
        <taxon>Actinomycetes</taxon>
        <taxon>Actinomycetales</taxon>
        <taxon>Actinomycetaceae</taxon>
        <taxon>Schaalia</taxon>
    </lineage>
</organism>
<dbReference type="EC" id="5.3.1.16" evidence="6"/>
<dbReference type="Pfam" id="PF00977">
    <property type="entry name" value="His_biosynth"/>
    <property type="match status" value="1"/>
</dbReference>
<sequence length="251" mass="26868">MDILPALDIANGRALTHRGADGREGSTSADPFEVARCFVAQGASWIHLVDIDAAFERGSNSDVLSEVISELHGSAASISGRHTPECRIEWSGGVRSGEDIEAALQAGADRVNLASQALVDIDRVRTLIAEFAGRLNICIDVEGDRIHPRGVDGDAGNLWEICRILDQAGVQRYIVTERQRDGALMGPPVDLLRDLRAKTPTLLVASGGIRHAEDIHTLRREGYLDGVIVGKALYVGSLTLEQALSASQSVS</sequence>
<dbReference type="EMBL" id="CACRSM010000001">
    <property type="protein sequence ID" value="VYS73648.1"/>
    <property type="molecule type" value="Genomic_DNA"/>
</dbReference>
<evidence type="ECO:0000256" key="3">
    <source>
        <dbReference type="ARBA" id="ARBA00023102"/>
    </source>
</evidence>
<evidence type="ECO:0000256" key="2">
    <source>
        <dbReference type="ARBA" id="ARBA00022605"/>
    </source>
</evidence>
<dbReference type="SUPFAM" id="SSF51366">
    <property type="entry name" value="Ribulose-phoshate binding barrel"/>
    <property type="match status" value="1"/>
</dbReference>
<name>A0A6N2QZK0_9ACTO</name>
<dbReference type="PANTHER" id="PTHR43090:SF2">
    <property type="entry name" value="1-(5-PHOSPHORIBOSYL)-5-[(5-PHOSPHORIBOSYLAMINO)METHYLIDENEAMINO] IMIDAZOLE-4-CARBOXAMIDE ISOMERASE"/>
    <property type="match status" value="1"/>
</dbReference>
<dbReference type="Gene3D" id="3.20.20.70">
    <property type="entry name" value="Aldolase class I"/>
    <property type="match status" value="1"/>
</dbReference>
<comment type="similarity">
    <text evidence="1 5">Belongs to the HisA/HisF family.</text>
</comment>
<evidence type="ECO:0000256" key="4">
    <source>
        <dbReference type="ARBA" id="ARBA00029440"/>
    </source>
</evidence>